<dbReference type="InterPro" id="IPR016181">
    <property type="entry name" value="Acyl_CoA_acyltransferase"/>
</dbReference>
<dbReference type="RefSeq" id="WP_042729024.1">
    <property type="nucleotide sequence ID" value="NZ_JXNZ01000042.1"/>
</dbReference>
<dbReference type="EMBL" id="JXNZ01000042">
    <property type="protein sequence ID" value="KIQ60178.1"/>
    <property type="molecule type" value="Genomic_DNA"/>
</dbReference>
<evidence type="ECO:0000313" key="2">
    <source>
        <dbReference type="Proteomes" id="UP000032101"/>
    </source>
</evidence>
<comment type="caution">
    <text evidence="1">The sequence shown here is derived from an EMBL/GenBank/DDBJ whole genome shotgun (WGS) entry which is preliminary data.</text>
</comment>
<dbReference type="AlphaFoldDB" id="A0A0D0PNH0"/>
<sequence>MAAEVLPVTAEDVPDILPLVRQADIDEITEALGIPMEEALLDAVTDSLNAKKIVVDGQVVAVFGDAIHNILGSIGIPWLISTVHVERHARAFLKVCKPEVQGMLTRHNHLINYVDARNTAAIRWLKWLGFEFGPATPYGPKGFPFYPFTLNREN</sequence>
<dbReference type="Proteomes" id="UP000032101">
    <property type="component" value="Unassembled WGS sequence"/>
</dbReference>
<dbReference type="SUPFAM" id="SSF55729">
    <property type="entry name" value="Acyl-CoA N-acyltransferases (Nat)"/>
    <property type="match status" value="1"/>
</dbReference>
<dbReference type="OrthoDB" id="6711434at2"/>
<accession>A0A0D0PNH0</accession>
<dbReference type="PATRIC" id="fig|294.124.peg.1372"/>
<name>A0A0D0PNH0_PSEFL</name>
<reference evidence="1 2" key="1">
    <citation type="submission" date="2015-01" db="EMBL/GenBank/DDBJ databases">
        <title>Draft Genome Sequence of the Biocontrol and Plant Growth-Promoting Rhizobacteria (PGPR) Pseudomonas fluorescens UM270.</title>
        <authorList>
            <person name="Hernandez-Salmeron J.E."/>
            <person name="Santoyo G."/>
            <person name="Moreno-Hagelsieb G."/>
            <person name="Hernandez-Leon R."/>
        </authorList>
    </citation>
    <scope>NUCLEOTIDE SEQUENCE [LARGE SCALE GENOMIC DNA]</scope>
    <source>
        <strain evidence="1 2">UM270</strain>
    </source>
</reference>
<protein>
    <recommendedName>
        <fullName evidence="3">DUF2833 domain-containing protein</fullName>
    </recommendedName>
</protein>
<organism evidence="1 2">
    <name type="scientific">Pseudomonas fluorescens</name>
    <dbReference type="NCBI Taxonomy" id="294"/>
    <lineage>
        <taxon>Bacteria</taxon>
        <taxon>Pseudomonadati</taxon>
        <taxon>Pseudomonadota</taxon>
        <taxon>Gammaproteobacteria</taxon>
        <taxon>Pseudomonadales</taxon>
        <taxon>Pseudomonadaceae</taxon>
        <taxon>Pseudomonas</taxon>
    </lineage>
</organism>
<proteinExistence type="predicted"/>
<gene>
    <name evidence="1" type="ORF">RL74_06705</name>
</gene>
<evidence type="ECO:0000313" key="1">
    <source>
        <dbReference type="EMBL" id="KIQ60178.1"/>
    </source>
</evidence>
<evidence type="ECO:0008006" key="3">
    <source>
        <dbReference type="Google" id="ProtNLM"/>
    </source>
</evidence>